<feature type="region of interest" description="Disordered" evidence="1">
    <location>
        <begin position="388"/>
        <end position="418"/>
    </location>
</feature>
<dbReference type="EMBL" id="CP044222">
    <property type="protein sequence ID" value="QEW07808.1"/>
    <property type="molecule type" value="Genomic_DNA"/>
</dbReference>
<evidence type="ECO:0000259" key="2">
    <source>
        <dbReference type="Pfam" id="PF00557"/>
    </source>
</evidence>
<feature type="domain" description="Peptidase M24" evidence="2">
    <location>
        <begin position="161"/>
        <end position="370"/>
    </location>
</feature>
<keyword evidence="4" id="KW-0645">Protease</keyword>
<dbReference type="InterPro" id="IPR050659">
    <property type="entry name" value="Peptidase_M24B"/>
</dbReference>
<keyword evidence="5" id="KW-1185">Reference proteome</keyword>
<accession>A0A5J6LH47</accession>
<sequence>MKKRDDMTFPFEEYERRINELRQRMRERLLDAVVISDPENIMYLTDYQTTGYSFFQALVVPLEKDSFMITRVLEESNIHARTWVEITRPYPDTGDAIQMLVEALKEFGLSGKNIGYERNSYFFPAYHQDAIHTTFTNGRLLDCFGIVEEGRITKSKYEIEVMRKAALATEAGMQAGFDACTADVTENEVAAAISHAMFCAGGEFPAVMPYVTSGPRSMIGHATWEGRKIEAGEHVFLEVGGCYRRYHTAMMRTVVLGNMTDSFYKAQETMKLALHKLKEVLRPGLTVSDADNLVRAIITSNDVGGRLITRSGYSIGIAFPPSWDEGYIISLKQGDSSVLREGMTFHIIPWMWGVDGDKTVGISDTLHITAKGCESFFTLPEDFVVKPEYAPKGKEGKKPAKESQKEEKELSAPTDMQLVSAQANIKTAEKISKSKKESA</sequence>
<feature type="domain" description="Creatinase N-terminal" evidence="3">
    <location>
        <begin position="17"/>
        <end position="152"/>
    </location>
</feature>
<protein>
    <submittedName>
        <fullName evidence="4">Aminopeptidase P family protein</fullName>
    </submittedName>
</protein>
<dbReference type="SUPFAM" id="SSF53092">
    <property type="entry name" value="Creatinase/prolidase N-terminal domain"/>
    <property type="match status" value="1"/>
</dbReference>
<dbReference type="GO" id="GO:0004177">
    <property type="term" value="F:aminopeptidase activity"/>
    <property type="evidence" value="ECO:0007669"/>
    <property type="project" value="UniProtKB-KW"/>
</dbReference>
<proteinExistence type="predicted"/>
<name>A0A5J6LH47_9GAMM</name>
<dbReference type="InterPro" id="IPR036005">
    <property type="entry name" value="Creatinase/aminopeptidase-like"/>
</dbReference>
<dbReference type="PANTHER" id="PTHR46112:SF2">
    <property type="entry name" value="XAA-PRO AMINOPEPTIDASE P-RELATED"/>
    <property type="match status" value="1"/>
</dbReference>
<dbReference type="InterPro" id="IPR000994">
    <property type="entry name" value="Pept_M24"/>
</dbReference>
<evidence type="ECO:0000313" key="5">
    <source>
        <dbReference type="Proteomes" id="UP000325606"/>
    </source>
</evidence>
<dbReference type="CDD" id="cd01066">
    <property type="entry name" value="APP_MetAP"/>
    <property type="match status" value="1"/>
</dbReference>
<dbReference type="Proteomes" id="UP000325606">
    <property type="component" value="Chromosome"/>
</dbReference>
<dbReference type="Gene3D" id="3.90.230.10">
    <property type="entry name" value="Creatinase/methionine aminopeptidase superfamily"/>
    <property type="match status" value="1"/>
</dbReference>
<reference evidence="4 5" key="1">
    <citation type="submission" date="2019-09" db="EMBL/GenBank/DDBJ databases">
        <title>Nitrincola iocasae sp. nov., a bacterium isolated from the sediment collected at a cold seep field in South China Sea.</title>
        <authorList>
            <person name="Zhang H."/>
            <person name="Wang H."/>
            <person name="Li C."/>
        </authorList>
    </citation>
    <scope>NUCLEOTIDE SEQUENCE [LARGE SCALE GENOMIC DNA]</scope>
    <source>
        <strain evidence="4 5">KXZD1103</strain>
    </source>
</reference>
<evidence type="ECO:0000259" key="3">
    <source>
        <dbReference type="Pfam" id="PF01321"/>
    </source>
</evidence>
<evidence type="ECO:0000256" key="1">
    <source>
        <dbReference type="SAM" id="MobiDB-lite"/>
    </source>
</evidence>
<dbReference type="RefSeq" id="WP_151057596.1">
    <property type="nucleotide sequence ID" value="NZ_CP044222.1"/>
</dbReference>
<dbReference type="Pfam" id="PF01321">
    <property type="entry name" value="Creatinase_N"/>
    <property type="match status" value="1"/>
</dbReference>
<organism evidence="4 5">
    <name type="scientific">Nitrincola iocasae</name>
    <dbReference type="NCBI Taxonomy" id="2614693"/>
    <lineage>
        <taxon>Bacteria</taxon>
        <taxon>Pseudomonadati</taxon>
        <taxon>Pseudomonadota</taxon>
        <taxon>Gammaproteobacteria</taxon>
        <taxon>Oceanospirillales</taxon>
        <taxon>Oceanospirillaceae</taxon>
        <taxon>Nitrincola</taxon>
    </lineage>
</organism>
<dbReference type="PANTHER" id="PTHR46112">
    <property type="entry name" value="AMINOPEPTIDASE"/>
    <property type="match status" value="1"/>
</dbReference>
<dbReference type="NCBIfam" id="NF038259">
    <property type="entry name" value="ectoine_DoeA_2"/>
    <property type="match status" value="1"/>
</dbReference>
<dbReference type="InterPro" id="IPR029149">
    <property type="entry name" value="Creatin/AminoP/Spt16_N"/>
</dbReference>
<dbReference type="SUPFAM" id="SSF55920">
    <property type="entry name" value="Creatinase/aminopeptidase"/>
    <property type="match status" value="1"/>
</dbReference>
<evidence type="ECO:0000313" key="4">
    <source>
        <dbReference type="EMBL" id="QEW07808.1"/>
    </source>
</evidence>
<dbReference type="KEGG" id="nik:F5I99_15645"/>
<keyword evidence="4" id="KW-0378">Hydrolase</keyword>
<dbReference type="InterPro" id="IPR000587">
    <property type="entry name" value="Creatinase_N"/>
</dbReference>
<feature type="compositionally biased region" description="Basic and acidic residues" evidence="1">
    <location>
        <begin position="388"/>
        <end position="410"/>
    </location>
</feature>
<dbReference type="Pfam" id="PF00557">
    <property type="entry name" value="Peptidase_M24"/>
    <property type="match status" value="1"/>
</dbReference>
<gene>
    <name evidence="4" type="ORF">F5I99_15645</name>
</gene>
<dbReference type="AlphaFoldDB" id="A0A5J6LH47"/>
<keyword evidence="4" id="KW-0031">Aminopeptidase</keyword>
<dbReference type="Gene3D" id="3.40.350.10">
    <property type="entry name" value="Creatinase/prolidase N-terminal domain"/>
    <property type="match status" value="1"/>
</dbReference>